<dbReference type="InterPro" id="IPR051263">
    <property type="entry name" value="C-type_cytochrome_biogenesis"/>
</dbReference>
<name>A0ABT2ES82_9BACT</name>
<evidence type="ECO:0000259" key="3">
    <source>
        <dbReference type="Pfam" id="PF07244"/>
    </source>
</evidence>
<dbReference type="PROSITE" id="PS50005">
    <property type="entry name" value="TPR"/>
    <property type="match status" value="1"/>
</dbReference>
<comment type="caution">
    <text evidence="4">The sequence shown here is derived from an EMBL/GenBank/DDBJ whole genome shotgun (WGS) entry which is preliminary data.</text>
</comment>
<dbReference type="Proteomes" id="UP001204798">
    <property type="component" value="Unassembled WGS sequence"/>
</dbReference>
<evidence type="ECO:0000256" key="1">
    <source>
        <dbReference type="ARBA" id="ARBA00022748"/>
    </source>
</evidence>
<dbReference type="EMBL" id="JANUCP010000007">
    <property type="protein sequence ID" value="MCS3920828.1"/>
    <property type="molecule type" value="Genomic_DNA"/>
</dbReference>
<dbReference type="SUPFAM" id="SSF48452">
    <property type="entry name" value="TPR-like"/>
    <property type="match status" value="1"/>
</dbReference>
<keyword evidence="1" id="KW-0201">Cytochrome c-type biogenesis</keyword>
<evidence type="ECO:0000313" key="4">
    <source>
        <dbReference type="EMBL" id="MCS3920828.1"/>
    </source>
</evidence>
<feature type="repeat" description="TPR" evidence="2">
    <location>
        <begin position="563"/>
        <end position="596"/>
    </location>
</feature>
<accession>A0ABT2ES82</accession>
<dbReference type="Gene3D" id="3.10.20.310">
    <property type="entry name" value="membrane protein fhac"/>
    <property type="match status" value="1"/>
</dbReference>
<dbReference type="PANTHER" id="PTHR47870:SF1">
    <property type="entry name" value="CYTOCHROME C-TYPE BIOGENESIS PROTEIN CCMH"/>
    <property type="match status" value="1"/>
</dbReference>
<dbReference type="Pfam" id="PF14559">
    <property type="entry name" value="TPR_19"/>
    <property type="match status" value="1"/>
</dbReference>
<feature type="domain" description="POTRA" evidence="3">
    <location>
        <begin position="20"/>
        <end position="87"/>
    </location>
</feature>
<dbReference type="InterPro" id="IPR019734">
    <property type="entry name" value="TPR_rpt"/>
</dbReference>
<keyword evidence="2" id="KW-0802">TPR repeat</keyword>
<reference evidence="4 5" key="1">
    <citation type="submission" date="2022-08" db="EMBL/GenBank/DDBJ databases">
        <title>Bacterial and archaeal communities from various locations to study Microbial Dark Matter (Phase II).</title>
        <authorList>
            <person name="Stepanauskas R."/>
        </authorList>
    </citation>
    <scope>NUCLEOTIDE SEQUENCE [LARGE SCALE GENOMIC DNA]</scope>
    <source>
        <strain evidence="4 5">PD1</strain>
    </source>
</reference>
<sequence>MRRWLLVLLIVGQAAAQEARITELQLEGCRVTEPQKVLAAIGFQPGMPYDAERLQKALMDLGLFESVTLETTQIPQGVQVTAKVQEKTHPAPKTEEAARALNPIAVARQLLSFQQKPSLLLFEQDGRISLNFPGFQLVTEVEDEMLKALVASIGGNTWMQKAFKVSDDKTACERLIAELRRHLRKNPNDAWAQFALAYLLMAQGHHDEAEQQISTLLARQPDFHPAYVLRLFSAFLRLVAFLKARTGKQFEVSLQSDFPLPSPDPVSPGIVRWVIDEGVTHFRRLPDRAFDRDAILAATFFFSNAIAGELFLFFSETSESQADEEESDISASWERLAKRFADYLADYLRLSRIAERFAKDLTVQKAMADWGHSLLLSSLSFGFAASFSANLSAIDDPQQISQALMKALRIHLRLMRPYFERHKWHLERLTVKNSPYRADTFSDLVRCLSLLGDFSSAQKVMETALRETGKLDGHTLKEVLGLNAFSEGDRLTPTLVARYVAWLDGLERQHPLPVSVALWLSYWRLWLAAKGDAEAMWEKVPEAERREALNRLRRSVQQFPSDAGSWWSLGIMALALNDVPTASEAFTKATELDPKNVAYRYALGLVALAQGKLQQAVELLRAMEAEQ</sequence>
<evidence type="ECO:0000256" key="2">
    <source>
        <dbReference type="PROSITE-ProRule" id="PRU00339"/>
    </source>
</evidence>
<dbReference type="InterPro" id="IPR011990">
    <property type="entry name" value="TPR-like_helical_dom_sf"/>
</dbReference>
<evidence type="ECO:0000313" key="5">
    <source>
        <dbReference type="Proteomes" id="UP001204798"/>
    </source>
</evidence>
<dbReference type="SMART" id="SM00028">
    <property type="entry name" value="TPR"/>
    <property type="match status" value="2"/>
</dbReference>
<dbReference type="PANTHER" id="PTHR47870">
    <property type="entry name" value="CYTOCHROME C-TYPE BIOGENESIS PROTEIN CCMH"/>
    <property type="match status" value="1"/>
</dbReference>
<dbReference type="RefSeq" id="WP_259101016.1">
    <property type="nucleotide sequence ID" value="NZ_CP130454.1"/>
</dbReference>
<keyword evidence="5" id="KW-1185">Reference proteome</keyword>
<dbReference type="InterPro" id="IPR010827">
    <property type="entry name" value="BamA/TamA_POTRA"/>
</dbReference>
<gene>
    <name evidence="4" type="ORF">M2350_003265</name>
</gene>
<dbReference type="Pfam" id="PF07244">
    <property type="entry name" value="POTRA"/>
    <property type="match status" value="1"/>
</dbReference>
<dbReference type="Pfam" id="PF13432">
    <property type="entry name" value="TPR_16"/>
    <property type="match status" value="1"/>
</dbReference>
<organism evidence="4 5">
    <name type="scientific">Candidatus Fervidibacter sacchari</name>
    <dbReference type="NCBI Taxonomy" id="1448929"/>
    <lineage>
        <taxon>Bacteria</taxon>
        <taxon>Candidatus Fervidibacterota</taxon>
        <taxon>Candidatus Fervidibacter</taxon>
    </lineage>
</organism>
<dbReference type="Gene3D" id="1.25.40.10">
    <property type="entry name" value="Tetratricopeptide repeat domain"/>
    <property type="match status" value="2"/>
</dbReference>
<proteinExistence type="predicted"/>
<protein>
    <submittedName>
        <fullName evidence="4">Tetratricopeptide (TPR) repeat protein</fullName>
    </submittedName>
</protein>